<accession>B8GFJ3</accession>
<reference evidence="2 3" key="1">
    <citation type="journal article" date="2015" name="Genome Announc.">
        <title>Complete Genome Sequence of Methanosphaerula palustris E1-9CT, a Hydrogenotrophic Methanogen Isolated from a Minerotrophic Fen Peatland.</title>
        <authorList>
            <person name="Cadillo-Quiroz H."/>
            <person name="Browne P."/>
            <person name="Kyrpides N."/>
            <person name="Woyke T."/>
            <person name="Goodwin L."/>
            <person name="Detter C."/>
            <person name="Yavitt J.B."/>
            <person name="Zinder S.H."/>
        </authorList>
    </citation>
    <scope>NUCLEOTIDE SEQUENCE [LARGE SCALE GENOMIC DNA]</scope>
    <source>
        <strain evidence="3">ATCC BAA-1556 / DSM 19958 / E1-9c</strain>
    </source>
</reference>
<protein>
    <recommendedName>
        <fullName evidence="1">FAD-binding FR-type domain-containing protein</fullName>
    </recommendedName>
</protein>
<sequence length="131" mass="14682">MMSGSMPTRVIEVVWQSGHAVSVWFERPEGFLYHPGQYMFITLARGGENQVRHLTISSSPTEPMLDMTKELTGHPFAGGRGDDPDRQGRVFFISGPAATVDAMTTILREMEVPEEQIRHEYFLGIEAVEPT</sequence>
<proteinExistence type="predicted"/>
<dbReference type="eggNOG" id="arCOG02200">
    <property type="taxonomic scope" value="Archaea"/>
</dbReference>
<dbReference type="Gene3D" id="2.40.30.10">
    <property type="entry name" value="Translation factors"/>
    <property type="match status" value="1"/>
</dbReference>
<name>B8GFJ3_METPE</name>
<dbReference type="PANTHER" id="PTHR47354:SF5">
    <property type="entry name" value="PROTEIN RFBI"/>
    <property type="match status" value="1"/>
</dbReference>
<dbReference type="InterPro" id="IPR017938">
    <property type="entry name" value="Riboflavin_synthase-like_b-brl"/>
</dbReference>
<dbReference type="KEGG" id="mpl:Mpal_0674"/>
<gene>
    <name evidence="2" type="ordered locus">Mpal_0674</name>
</gene>
<dbReference type="Proteomes" id="UP000002457">
    <property type="component" value="Chromosome"/>
</dbReference>
<evidence type="ECO:0000313" key="2">
    <source>
        <dbReference type="EMBL" id="ACL16041.1"/>
    </source>
</evidence>
<dbReference type="GO" id="GO:0016491">
    <property type="term" value="F:oxidoreductase activity"/>
    <property type="evidence" value="ECO:0007669"/>
    <property type="project" value="InterPro"/>
</dbReference>
<dbReference type="STRING" id="521011.Mpal_0674"/>
<dbReference type="SUPFAM" id="SSF63380">
    <property type="entry name" value="Riboflavin synthase domain-like"/>
    <property type="match status" value="1"/>
</dbReference>
<dbReference type="GeneID" id="25394098"/>
<dbReference type="InterPro" id="IPR017927">
    <property type="entry name" value="FAD-bd_FR_type"/>
</dbReference>
<feature type="domain" description="FAD-binding FR-type" evidence="1">
    <location>
        <begin position="3"/>
        <end position="131"/>
    </location>
</feature>
<dbReference type="InterPro" id="IPR050415">
    <property type="entry name" value="MRET"/>
</dbReference>
<dbReference type="InterPro" id="IPR039261">
    <property type="entry name" value="FNR_nucleotide-bd"/>
</dbReference>
<dbReference type="AlphaFoldDB" id="B8GFJ3"/>
<dbReference type="RefSeq" id="WP_012617360.1">
    <property type="nucleotide sequence ID" value="NC_011832.1"/>
</dbReference>
<dbReference type="HOGENOM" id="CLU_1922828_0_0_2"/>
<evidence type="ECO:0000259" key="1">
    <source>
        <dbReference type="PROSITE" id="PS51384"/>
    </source>
</evidence>
<dbReference type="PROSITE" id="PS51384">
    <property type="entry name" value="FAD_FR"/>
    <property type="match status" value="1"/>
</dbReference>
<dbReference type="EMBL" id="CP001338">
    <property type="protein sequence ID" value="ACL16041.1"/>
    <property type="molecule type" value="Genomic_DNA"/>
</dbReference>
<evidence type="ECO:0000313" key="3">
    <source>
        <dbReference type="Proteomes" id="UP000002457"/>
    </source>
</evidence>
<organism evidence="2 3">
    <name type="scientific">Methanosphaerula palustris (strain ATCC BAA-1556 / DSM 19958 / E1-9c)</name>
    <dbReference type="NCBI Taxonomy" id="521011"/>
    <lineage>
        <taxon>Archaea</taxon>
        <taxon>Methanobacteriati</taxon>
        <taxon>Methanobacteriota</taxon>
        <taxon>Stenosarchaea group</taxon>
        <taxon>Methanomicrobia</taxon>
        <taxon>Methanomicrobiales</taxon>
        <taxon>Methanoregulaceae</taxon>
        <taxon>Methanosphaerula</taxon>
    </lineage>
</organism>
<dbReference type="PANTHER" id="PTHR47354">
    <property type="entry name" value="NADH OXIDOREDUCTASE HCR"/>
    <property type="match status" value="1"/>
</dbReference>
<keyword evidence="3" id="KW-1185">Reference proteome</keyword>
<dbReference type="SUPFAM" id="SSF52343">
    <property type="entry name" value="Ferredoxin reductase-like, C-terminal NADP-linked domain"/>
    <property type="match status" value="1"/>
</dbReference>